<dbReference type="Proteomes" id="UP000287651">
    <property type="component" value="Unassembled WGS sequence"/>
</dbReference>
<protein>
    <submittedName>
        <fullName evidence="2">Uncharacterized protein</fullName>
    </submittedName>
</protein>
<feature type="compositionally biased region" description="Polar residues" evidence="1">
    <location>
        <begin position="77"/>
        <end position="88"/>
    </location>
</feature>
<feature type="region of interest" description="Disordered" evidence="1">
    <location>
        <begin position="17"/>
        <end position="96"/>
    </location>
</feature>
<accession>A0A427BC53</accession>
<feature type="compositionally biased region" description="Gly residues" evidence="1">
    <location>
        <begin position="51"/>
        <end position="68"/>
    </location>
</feature>
<comment type="caution">
    <text evidence="2">The sequence shown here is derived from an EMBL/GenBank/DDBJ whole genome shotgun (WGS) entry which is preliminary data.</text>
</comment>
<reference evidence="2 3" key="1">
    <citation type="journal article" date="2014" name="Agronomy (Basel)">
        <title>A Draft Genome Sequence for Ensete ventricosum, the Drought-Tolerant Tree Against Hunger.</title>
        <authorList>
            <person name="Harrison J."/>
            <person name="Moore K.A."/>
            <person name="Paszkiewicz K."/>
            <person name="Jones T."/>
            <person name="Grant M."/>
            <person name="Ambacheew D."/>
            <person name="Muzemil S."/>
            <person name="Studholme D.J."/>
        </authorList>
    </citation>
    <scope>NUCLEOTIDE SEQUENCE [LARGE SCALE GENOMIC DNA]</scope>
</reference>
<dbReference type="EMBL" id="AMZH03000014">
    <property type="protein sequence ID" value="RRT86110.1"/>
    <property type="molecule type" value="Genomic_DNA"/>
</dbReference>
<evidence type="ECO:0000256" key="1">
    <source>
        <dbReference type="SAM" id="MobiDB-lite"/>
    </source>
</evidence>
<name>A0A427BC53_ENSVE</name>
<evidence type="ECO:0000313" key="2">
    <source>
        <dbReference type="EMBL" id="RRT86110.1"/>
    </source>
</evidence>
<evidence type="ECO:0000313" key="3">
    <source>
        <dbReference type="Proteomes" id="UP000287651"/>
    </source>
</evidence>
<sequence length="152" mass="16163">MFNIWGHFHFLDVLAADRKPPGVGRGRGRGRDDTSGRPAKGIGRGQDDGSSKGGGRGRGGAGGKGGGVREYVRDQRTSNAVAPSPTTISDKKTSVQPSLPDLGVFLRAGEERKKGRRYHCAVSNNYRFCLVFQPMLKLFPPTATSSSTATAS</sequence>
<proteinExistence type="predicted"/>
<dbReference type="AlphaFoldDB" id="A0A427BC53"/>
<organism evidence="2 3">
    <name type="scientific">Ensete ventricosum</name>
    <name type="common">Abyssinian banana</name>
    <name type="synonym">Musa ensete</name>
    <dbReference type="NCBI Taxonomy" id="4639"/>
    <lineage>
        <taxon>Eukaryota</taxon>
        <taxon>Viridiplantae</taxon>
        <taxon>Streptophyta</taxon>
        <taxon>Embryophyta</taxon>
        <taxon>Tracheophyta</taxon>
        <taxon>Spermatophyta</taxon>
        <taxon>Magnoliopsida</taxon>
        <taxon>Liliopsida</taxon>
        <taxon>Zingiberales</taxon>
        <taxon>Musaceae</taxon>
        <taxon>Ensete</taxon>
    </lineage>
</organism>
<gene>
    <name evidence="2" type="ORF">B296_00000732</name>
</gene>